<dbReference type="InterPro" id="IPR037171">
    <property type="entry name" value="NagB/RpiA_transferase-like"/>
</dbReference>
<gene>
    <name evidence="9" type="ORF">DWZ11_07625</name>
</gene>
<dbReference type="PANTHER" id="PTHR45859">
    <property type="entry name" value="TRANSLATION INITIATION FACTOR EIF-2B SUBUNIT BETA"/>
    <property type="match status" value="1"/>
</dbReference>
<evidence type="ECO:0000256" key="6">
    <source>
        <dbReference type="ARBA" id="ARBA00044228"/>
    </source>
</evidence>
<dbReference type="GO" id="GO:0005085">
    <property type="term" value="F:guanyl-nucleotide exchange factor activity"/>
    <property type="evidence" value="ECO:0007669"/>
    <property type="project" value="TreeGrafter"/>
</dbReference>
<evidence type="ECO:0000256" key="2">
    <source>
        <dbReference type="ARBA" id="ARBA00022490"/>
    </source>
</evidence>
<evidence type="ECO:0000313" key="9">
    <source>
        <dbReference type="EMBL" id="RGQ04677.1"/>
    </source>
</evidence>
<dbReference type="EMBL" id="QRST01000013">
    <property type="protein sequence ID" value="RGQ04677.1"/>
    <property type="molecule type" value="Genomic_DNA"/>
</dbReference>
<evidence type="ECO:0000256" key="7">
    <source>
        <dbReference type="ARBA" id="ARBA00046432"/>
    </source>
</evidence>
<comment type="similarity">
    <text evidence="8">Belongs to the eIF-2B alpha/beta/delta subunits family.</text>
</comment>
<keyword evidence="3" id="KW-0396">Initiation factor</keyword>
<name>A0A411ZPC9_9FIRM</name>
<evidence type="ECO:0000256" key="4">
    <source>
        <dbReference type="ARBA" id="ARBA00022917"/>
    </source>
</evidence>
<reference evidence="9 10" key="1">
    <citation type="submission" date="2018-08" db="EMBL/GenBank/DDBJ databases">
        <title>A genome reference for cultivated species of the human gut microbiota.</title>
        <authorList>
            <person name="Zou Y."/>
            <person name="Xue W."/>
            <person name="Luo G."/>
        </authorList>
    </citation>
    <scope>NUCLEOTIDE SEQUENCE [LARGE SCALE GENOMIC DNA]</scope>
    <source>
        <strain evidence="9 10">AF29-2</strain>
    </source>
</reference>
<evidence type="ECO:0000256" key="1">
    <source>
        <dbReference type="ARBA" id="ARBA00004514"/>
    </source>
</evidence>
<dbReference type="InterPro" id="IPR000649">
    <property type="entry name" value="IF-2B-related"/>
</dbReference>
<dbReference type="PANTHER" id="PTHR45859:SF1">
    <property type="entry name" value="TRANSLATION INITIATION FACTOR EIF-2B SUBUNIT BETA"/>
    <property type="match status" value="1"/>
</dbReference>
<dbReference type="Pfam" id="PF01008">
    <property type="entry name" value="IF-2B"/>
    <property type="match status" value="1"/>
</dbReference>
<evidence type="ECO:0000313" key="10">
    <source>
        <dbReference type="Proteomes" id="UP000284662"/>
    </source>
</evidence>
<proteinExistence type="inferred from homology"/>
<evidence type="ECO:0000256" key="8">
    <source>
        <dbReference type="RuleBase" id="RU003814"/>
    </source>
</evidence>
<dbReference type="GO" id="GO:0005829">
    <property type="term" value="C:cytosol"/>
    <property type="evidence" value="ECO:0007669"/>
    <property type="project" value="UniProtKB-SubCell"/>
</dbReference>
<dbReference type="InterPro" id="IPR042529">
    <property type="entry name" value="IF_2B-like_C"/>
</dbReference>
<organism evidence="9 10">
    <name type="scientific">Megamonas rupellensis</name>
    <dbReference type="NCBI Taxonomy" id="491921"/>
    <lineage>
        <taxon>Bacteria</taxon>
        <taxon>Bacillati</taxon>
        <taxon>Bacillota</taxon>
        <taxon>Negativicutes</taxon>
        <taxon>Selenomonadales</taxon>
        <taxon>Selenomonadaceae</taxon>
        <taxon>Megamonas</taxon>
    </lineage>
</organism>
<comment type="caution">
    <text evidence="9">The sequence shown here is derived from an EMBL/GenBank/DDBJ whole genome shotgun (WGS) entry which is preliminary data.</text>
</comment>
<dbReference type="RefSeq" id="WP_117976644.1">
    <property type="nucleotide sequence ID" value="NZ_QRST01000013.1"/>
</dbReference>
<accession>A0A411ZPC9</accession>
<dbReference type="Gene3D" id="3.40.50.10470">
    <property type="entry name" value="Translation initiation factor eif-2b, domain 2"/>
    <property type="match status" value="1"/>
</dbReference>
<protein>
    <recommendedName>
        <fullName evidence="5">Translation initiation factor eIF2B subunit beta</fullName>
    </recommendedName>
    <alternativeName>
        <fullName evidence="6">eIF2B GDP-GTP exchange factor subunit beta</fullName>
    </alternativeName>
</protein>
<comment type="subunit">
    <text evidence="7">Component of the translation initiation factor 2B (eIF2B) complex which is a heterodecamer of two sets of five different subunits: alpha, beta, gamma, delta and epsilon. Subunits alpha, beta and delta comprise a regulatory subcomplex and subunits epsilon and gamma comprise a catalytic subcomplex. Within the complex, the hexameric regulatory complex resides at the center, with the two heterodimeric catalytic subcomplexes bound on opposite sides.</text>
</comment>
<dbReference type="AlphaFoldDB" id="A0A411ZPC9"/>
<sequence length="327" mass="37707">MYTKEHIRSLLSSNDQIIFDQIENHTLLGASNHIKAIGTMIENLANSDNTPDQIIHNIKLVCNYYIQTRGKASQAISNAIFIMISNIDKINLNSSEFRINIINNKNNYFDISSKNLEKILFYATNESKKFKSILAYDYSSTVEKFLINLSKDNISRKLFIPESRIIDGGYPFIKKLYSIKNYDIHFIPDCSLFHFMKNVDACFMGAETLYADGTGFNTTGSDIVGLICNYYHIPLYFLTPMIKLDTRSIEGFHKELVIDDLYIKLTKNWDLDINKNNIQFKTPELVPVNPNFIYAYITEYGIIPANQMYNIALNYINNLQKDVILNE</sequence>
<keyword evidence="4" id="KW-0648">Protein biosynthesis</keyword>
<dbReference type="SUPFAM" id="SSF100950">
    <property type="entry name" value="NagB/RpiA/CoA transferase-like"/>
    <property type="match status" value="1"/>
</dbReference>
<dbReference type="GO" id="GO:0003743">
    <property type="term" value="F:translation initiation factor activity"/>
    <property type="evidence" value="ECO:0007669"/>
    <property type="project" value="UniProtKB-KW"/>
</dbReference>
<dbReference type="Proteomes" id="UP000284662">
    <property type="component" value="Unassembled WGS sequence"/>
</dbReference>
<comment type="subcellular location">
    <subcellularLocation>
        <location evidence="1">Cytoplasm</location>
        <location evidence="1">Cytosol</location>
    </subcellularLocation>
</comment>
<keyword evidence="2" id="KW-0963">Cytoplasm</keyword>
<evidence type="ECO:0000256" key="5">
    <source>
        <dbReference type="ARBA" id="ARBA00044122"/>
    </source>
</evidence>
<dbReference type="InterPro" id="IPR051855">
    <property type="entry name" value="eIF2B_beta_subunit"/>
</dbReference>
<evidence type="ECO:0000256" key="3">
    <source>
        <dbReference type="ARBA" id="ARBA00022540"/>
    </source>
</evidence>